<name>A0A850HDA3_9SPHN</name>
<gene>
    <name evidence="2" type="ORF">HUO12_10635</name>
</gene>
<evidence type="ECO:0000313" key="2">
    <source>
        <dbReference type="EMBL" id="NVE95355.1"/>
    </source>
</evidence>
<keyword evidence="1" id="KW-0472">Membrane</keyword>
<keyword evidence="3" id="KW-1185">Reference proteome</keyword>
<evidence type="ECO:0000313" key="3">
    <source>
        <dbReference type="Proteomes" id="UP000546031"/>
    </source>
</evidence>
<proteinExistence type="predicted"/>
<keyword evidence="1" id="KW-0812">Transmembrane</keyword>
<feature type="transmembrane region" description="Helical" evidence="1">
    <location>
        <begin position="40"/>
        <end position="60"/>
    </location>
</feature>
<accession>A0A850HDA3</accession>
<feature type="transmembrane region" description="Helical" evidence="1">
    <location>
        <begin position="15"/>
        <end position="33"/>
    </location>
</feature>
<sequence length="63" mass="6764">MPDLNDLMSPDMQKIALFMVPALAAIFALVMLLSRGASTIGMVVLVLCTGAALYFAPQFLTLF</sequence>
<reference evidence="2 3" key="1">
    <citation type="submission" date="2020-06" db="EMBL/GenBank/DDBJ databases">
        <title>Altererythrobacter lutimaris sp. nov., a marine bacterium isolated from a tidal flat.</title>
        <authorList>
            <person name="Kim D."/>
            <person name="Yoo Y."/>
            <person name="Kim J.-J."/>
        </authorList>
    </citation>
    <scope>NUCLEOTIDE SEQUENCE [LARGE SCALE GENOMIC DNA]</scope>
    <source>
        <strain evidence="2 3">JGD-16</strain>
    </source>
</reference>
<dbReference type="Proteomes" id="UP000546031">
    <property type="component" value="Unassembled WGS sequence"/>
</dbReference>
<dbReference type="RefSeq" id="WP_176273586.1">
    <property type="nucleotide sequence ID" value="NZ_JABWTA010000001.1"/>
</dbReference>
<protein>
    <submittedName>
        <fullName evidence="2">Uncharacterized protein</fullName>
    </submittedName>
</protein>
<organism evidence="2 3">
    <name type="scientific">Altererythrobacter lutimaris</name>
    <dbReference type="NCBI Taxonomy" id="2743979"/>
    <lineage>
        <taxon>Bacteria</taxon>
        <taxon>Pseudomonadati</taxon>
        <taxon>Pseudomonadota</taxon>
        <taxon>Alphaproteobacteria</taxon>
        <taxon>Sphingomonadales</taxon>
        <taxon>Erythrobacteraceae</taxon>
        <taxon>Altererythrobacter</taxon>
    </lineage>
</organism>
<dbReference type="AlphaFoldDB" id="A0A850HDA3"/>
<evidence type="ECO:0000256" key="1">
    <source>
        <dbReference type="SAM" id="Phobius"/>
    </source>
</evidence>
<dbReference type="EMBL" id="JABWTA010000001">
    <property type="protein sequence ID" value="NVE95355.1"/>
    <property type="molecule type" value="Genomic_DNA"/>
</dbReference>
<comment type="caution">
    <text evidence="2">The sequence shown here is derived from an EMBL/GenBank/DDBJ whole genome shotgun (WGS) entry which is preliminary data.</text>
</comment>
<keyword evidence="1" id="KW-1133">Transmembrane helix</keyword>